<dbReference type="InterPro" id="IPR036236">
    <property type="entry name" value="Znf_C2H2_sf"/>
</dbReference>
<gene>
    <name evidence="3" type="ORF">B7P43_G11946</name>
</gene>
<name>A0A2J7R9V5_9NEOP</name>
<dbReference type="InParanoid" id="A0A2J7R9V5"/>
<dbReference type="PROSITE" id="PS00028">
    <property type="entry name" value="ZINC_FINGER_C2H2_1"/>
    <property type="match status" value="1"/>
</dbReference>
<reference evidence="3 4" key="1">
    <citation type="submission" date="2017-12" db="EMBL/GenBank/DDBJ databases">
        <title>Hemimetabolous genomes reveal molecular basis of termite eusociality.</title>
        <authorList>
            <person name="Harrison M.C."/>
            <person name="Jongepier E."/>
            <person name="Robertson H.M."/>
            <person name="Arning N."/>
            <person name="Bitard-Feildel T."/>
            <person name="Chao H."/>
            <person name="Childers C.P."/>
            <person name="Dinh H."/>
            <person name="Doddapaneni H."/>
            <person name="Dugan S."/>
            <person name="Gowin J."/>
            <person name="Greiner C."/>
            <person name="Han Y."/>
            <person name="Hu H."/>
            <person name="Hughes D.S.T."/>
            <person name="Huylmans A.-K."/>
            <person name="Kemena C."/>
            <person name="Kremer L.P.M."/>
            <person name="Lee S.L."/>
            <person name="Lopez-Ezquerra A."/>
            <person name="Mallet L."/>
            <person name="Monroy-Kuhn J.M."/>
            <person name="Moser A."/>
            <person name="Murali S.C."/>
            <person name="Muzny D.M."/>
            <person name="Otani S."/>
            <person name="Piulachs M.-D."/>
            <person name="Poelchau M."/>
            <person name="Qu J."/>
            <person name="Schaub F."/>
            <person name="Wada-Katsumata A."/>
            <person name="Worley K.C."/>
            <person name="Xie Q."/>
            <person name="Ylla G."/>
            <person name="Poulsen M."/>
            <person name="Gibbs R.A."/>
            <person name="Schal C."/>
            <person name="Richards S."/>
            <person name="Belles X."/>
            <person name="Korb J."/>
            <person name="Bornberg-Bauer E."/>
        </authorList>
    </citation>
    <scope>NUCLEOTIDE SEQUENCE [LARGE SCALE GENOMIC DNA]</scope>
    <source>
        <tissue evidence="3">Whole body</tissue>
    </source>
</reference>
<keyword evidence="1" id="KW-0479">Metal-binding</keyword>
<dbReference type="Pfam" id="PF00096">
    <property type="entry name" value="zf-C2H2"/>
    <property type="match status" value="1"/>
</dbReference>
<dbReference type="Proteomes" id="UP000235965">
    <property type="component" value="Unassembled WGS sequence"/>
</dbReference>
<evidence type="ECO:0000313" key="3">
    <source>
        <dbReference type="EMBL" id="PNF37615.1"/>
    </source>
</evidence>
<dbReference type="PROSITE" id="PS50157">
    <property type="entry name" value="ZINC_FINGER_C2H2_2"/>
    <property type="match status" value="1"/>
</dbReference>
<dbReference type="EMBL" id="NEVH01006580">
    <property type="protein sequence ID" value="PNF37615.1"/>
    <property type="molecule type" value="Genomic_DNA"/>
</dbReference>
<dbReference type="STRING" id="105785.A0A2J7R9V5"/>
<dbReference type="InterPro" id="IPR013087">
    <property type="entry name" value="Znf_C2H2_type"/>
</dbReference>
<keyword evidence="1" id="KW-0862">Zinc</keyword>
<evidence type="ECO:0000313" key="4">
    <source>
        <dbReference type="Proteomes" id="UP000235965"/>
    </source>
</evidence>
<proteinExistence type="predicted"/>
<evidence type="ECO:0000259" key="2">
    <source>
        <dbReference type="PROSITE" id="PS50157"/>
    </source>
</evidence>
<dbReference type="GO" id="GO:0008270">
    <property type="term" value="F:zinc ion binding"/>
    <property type="evidence" value="ECO:0007669"/>
    <property type="project" value="UniProtKB-KW"/>
</dbReference>
<keyword evidence="1" id="KW-0863">Zinc-finger</keyword>
<evidence type="ECO:0000256" key="1">
    <source>
        <dbReference type="PROSITE-ProRule" id="PRU00042"/>
    </source>
</evidence>
<organism evidence="3 4">
    <name type="scientific">Cryptotermes secundus</name>
    <dbReference type="NCBI Taxonomy" id="105785"/>
    <lineage>
        <taxon>Eukaryota</taxon>
        <taxon>Metazoa</taxon>
        <taxon>Ecdysozoa</taxon>
        <taxon>Arthropoda</taxon>
        <taxon>Hexapoda</taxon>
        <taxon>Insecta</taxon>
        <taxon>Pterygota</taxon>
        <taxon>Neoptera</taxon>
        <taxon>Polyneoptera</taxon>
        <taxon>Dictyoptera</taxon>
        <taxon>Blattodea</taxon>
        <taxon>Blattoidea</taxon>
        <taxon>Termitoidae</taxon>
        <taxon>Kalotermitidae</taxon>
        <taxon>Cryptotermitinae</taxon>
        <taxon>Cryptotermes</taxon>
    </lineage>
</organism>
<keyword evidence="4" id="KW-1185">Reference proteome</keyword>
<accession>A0A2J7R9V5</accession>
<comment type="caution">
    <text evidence="3">The sequence shown here is derived from an EMBL/GenBank/DDBJ whole genome shotgun (WGS) entry which is preliminary data.</text>
</comment>
<dbReference type="SMART" id="SM00355">
    <property type="entry name" value="ZnF_C2H2"/>
    <property type="match status" value="2"/>
</dbReference>
<dbReference type="AlphaFoldDB" id="A0A2J7R9V5"/>
<protein>
    <recommendedName>
        <fullName evidence="2">C2H2-type domain-containing protein</fullName>
    </recommendedName>
</protein>
<dbReference type="OrthoDB" id="407106at2759"/>
<dbReference type="SUPFAM" id="SSF57667">
    <property type="entry name" value="beta-beta-alpha zinc fingers"/>
    <property type="match status" value="1"/>
</dbReference>
<dbReference type="Gene3D" id="3.30.160.60">
    <property type="entry name" value="Classic Zinc Finger"/>
    <property type="match status" value="1"/>
</dbReference>
<sequence>MIDVVDTKDSPLYFDFNDCRENTVFWEVKIESKGTKKRKTTRAHGKFPCERCGRSYIRKDSLRRHLQWECGKEPTFQCPYCSQRCKRKAHHIRHIRRQHSDMIDFVNVEVKSEITDVTNG</sequence>
<feature type="domain" description="C2H2-type" evidence="2">
    <location>
        <begin position="47"/>
        <end position="74"/>
    </location>
</feature>